<feature type="domain" description="Rad50/SbcC-type AAA" evidence="2">
    <location>
        <begin position="8"/>
        <end position="153"/>
    </location>
</feature>
<feature type="coiled-coil region" evidence="1">
    <location>
        <begin position="712"/>
        <end position="739"/>
    </location>
</feature>
<dbReference type="PANTHER" id="PTHR32114:SF2">
    <property type="entry name" value="ABC TRANSPORTER ABCH.3"/>
    <property type="match status" value="1"/>
</dbReference>
<accession>A0A6L6PYB7</accession>
<reference evidence="3 4" key="1">
    <citation type="submission" date="2019-11" db="EMBL/GenBank/DDBJ databases">
        <title>Type strains purchased from KCTC, JCM and DSMZ.</title>
        <authorList>
            <person name="Lu H."/>
        </authorList>
    </citation>
    <scope>NUCLEOTIDE SEQUENCE [LARGE SCALE GENOMIC DNA]</scope>
    <source>
        <strain evidence="3 4">KCTC 42409</strain>
    </source>
</reference>
<dbReference type="Gene3D" id="3.40.50.300">
    <property type="entry name" value="P-loop containing nucleotide triphosphate hydrolases"/>
    <property type="match status" value="2"/>
</dbReference>
<dbReference type="InterPro" id="IPR038729">
    <property type="entry name" value="Rad50/SbcC_AAA"/>
</dbReference>
<dbReference type="PANTHER" id="PTHR32114">
    <property type="entry name" value="ABC TRANSPORTER ABCH.3"/>
    <property type="match status" value="1"/>
</dbReference>
<evidence type="ECO:0000256" key="1">
    <source>
        <dbReference type="SAM" id="Coils"/>
    </source>
</evidence>
<dbReference type="GO" id="GO:0006302">
    <property type="term" value="P:double-strand break repair"/>
    <property type="evidence" value="ECO:0007669"/>
    <property type="project" value="InterPro"/>
</dbReference>
<name>A0A6L6PYB7_9BURK</name>
<dbReference type="Pfam" id="PF13476">
    <property type="entry name" value="AAA_23"/>
    <property type="match status" value="1"/>
</dbReference>
<feature type="coiled-coil region" evidence="1">
    <location>
        <begin position="456"/>
        <end position="483"/>
    </location>
</feature>
<sequence>MTGIYLSRISLRDFRTFGNFDIDIPAAPGLTLLTGTNGLGKSNFFDAIEWGLTGKIRRFSEYVEKGKLKEDAYLTRTGALANSHKVMLEFSDGSQIERSAAYETPMQVIITQLAKKGRVAIHDLETYLALTHFLGQTSQQRFTSLGEQEQWKALKGPSGIERLESVRSGLRGRPTTNAFTRRLDDERTAIANVQKKIAVWLGLQSRIDRLQQAVRASGTLTEGEVQERTLVLEAKLFSLLKEPMPNIEGETLSQWLIRLGEIIEQSLHRIAERIGLLKGLEDSVDQFAVANVNAQVDHPVLVRLRKDAEIVRHTLRELIPESERADLNVASQSSALRSMEQDISLLEAVRTDLLRQQDISVQIVAAETDQTRISAILAERRAALATAEADVQSHTEMAVEVARSKSIAQQARSLVDSYARLNELDLRTAQAAEALAAARQAEQDAKVRLESVVPLRDQLDERIRRAKNDFEAAERRANAVSAAIATIASHINHDDQHCPVCRTTFEVGQLKLLANEAAQASNVALAGIANEIEALRTEEMIVRLRIGQLQAAIDALVPVERAWITSRDTALQARVALTVELGVDEKADLGSVVTMREQISLENLTKATAMQDERAASGAAAAERLPAIMTEVQSLLEHQTKVLAKLSELRSETAACTERIAARGMSGWSTENINMRLSEQRLSLEAARAQLHQFAEIAANVRSRSDVIRQSLILAEKSVAEAEQARNNAERTANQLQLRWTRNSLDGSPSREALDDALASLQGDVVSLNSLRTGLQELARENQDALLKIEIEKVASEMREVGGDEGFSDPSGYLAQLDQQEAAAKAALKLTEETRRAVQGFTESLKSHAEDYTAQVLAPLNGVICDFNEALLSTPGQSIQFKTAHRVDSTTLGMLLQRRHPTEFGSIQQEVLPPQVVLSEGQLAANGFSILCAASTAYRWSKWQALLLDDPLQHNDIIHTAAFIDVMRNLVEFQGYQLIMSSHDKAEGDFIARKFNAAGLPCSRINLISPSNRGVVFEGPEHNSAAQAIMRRSGSRVAVQ</sequence>
<dbReference type="AlphaFoldDB" id="A0A6L6PYB7"/>
<protein>
    <submittedName>
        <fullName evidence="3">AAA family ATPase</fullName>
    </submittedName>
</protein>
<dbReference type="RefSeq" id="WP_155438527.1">
    <property type="nucleotide sequence ID" value="NZ_WNLA01000004.1"/>
</dbReference>
<dbReference type="EMBL" id="WNLA01000004">
    <property type="protein sequence ID" value="MTW02121.1"/>
    <property type="molecule type" value="Genomic_DNA"/>
</dbReference>
<evidence type="ECO:0000313" key="3">
    <source>
        <dbReference type="EMBL" id="MTW02121.1"/>
    </source>
</evidence>
<comment type="caution">
    <text evidence="3">The sequence shown here is derived from an EMBL/GenBank/DDBJ whole genome shotgun (WGS) entry which is preliminary data.</text>
</comment>
<evidence type="ECO:0000259" key="2">
    <source>
        <dbReference type="Pfam" id="PF13476"/>
    </source>
</evidence>
<proteinExistence type="predicted"/>
<dbReference type="SUPFAM" id="SSF52540">
    <property type="entry name" value="P-loop containing nucleoside triphosphate hydrolases"/>
    <property type="match status" value="1"/>
</dbReference>
<gene>
    <name evidence="3" type="ORF">GM668_08450</name>
</gene>
<keyword evidence="1" id="KW-0175">Coiled coil</keyword>
<dbReference type="OrthoDB" id="9815944at2"/>
<dbReference type="InterPro" id="IPR027417">
    <property type="entry name" value="P-loop_NTPase"/>
</dbReference>
<evidence type="ECO:0000313" key="4">
    <source>
        <dbReference type="Proteomes" id="UP000484015"/>
    </source>
</evidence>
<keyword evidence="4" id="KW-1185">Reference proteome</keyword>
<organism evidence="3 4">
    <name type="scientific">Pseudoduganella ginsengisoli</name>
    <dbReference type="NCBI Taxonomy" id="1462440"/>
    <lineage>
        <taxon>Bacteria</taxon>
        <taxon>Pseudomonadati</taxon>
        <taxon>Pseudomonadota</taxon>
        <taxon>Betaproteobacteria</taxon>
        <taxon>Burkholderiales</taxon>
        <taxon>Oxalobacteraceae</taxon>
        <taxon>Telluria group</taxon>
        <taxon>Pseudoduganella</taxon>
    </lineage>
</organism>
<dbReference type="Proteomes" id="UP000484015">
    <property type="component" value="Unassembled WGS sequence"/>
</dbReference>
<dbReference type="GO" id="GO:0016887">
    <property type="term" value="F:ATP hydrolysis activity"/>
    <property type="evidence" value="ECO:0007669"/>
    <property type="project" value="InterPro"/>
</dbReference>